<dbReference type="RefSeq" id="WP_380424543.1">
    <property type="nucleotide sequence ID" value="NZ_JBHRZV010000004.1"/>
</dbReference>
<proteinExistence type="predicted"/>
<gene>
    <name evidence="1" type="ORF">ACFORF_01170</name>
</gene>
<comment type="caution">
    <text evidence="1">The sequence shown here is derived from an EMBL/GenBank/DDBJ whole genome shotgun (WGS) entry which is preliminary data.</text>
</comment>
<name>A0ABV8CTR8_9STRE</name>
<sequence>MDIYSSIGSYLSGDMDLREIRRDLEKQMILLYYAPVIKMSKKTAKEKHTKAIDSLGKTAHADLLGFLGQLDSTIKGKSSDVIKGSVEGYSKIFDDL</sequence>
<accession>A0ABV8CTR8</accession>
<dbReference type="EMBL" id="JBHRZV010000004">
    <property type="protein sequence ID" value="MFC3927246.1"/>
    <property type="molecule type" value="Genomic_DNA"/>
</dbReference>
<evidence type="ECO:0000313" key="1">
    <source>
        <dbReference type="EMBL" id="MFC3927246.1"/>
    </source>
</evidence>
<reference evidence="2" key="1">
    <citation type="journal article" date="2019" name="Int. J. Syst. Evol. Microbiol.">
        <title>The Global Catalogue of Microorganisms (GCM) 10K type strain sequencing project: providing services to taxonomists for standard genome sequencing and annotation.</title>
        <authorList>
            <consortium name="The Broad Institute Genomics Platform"/>
            <consortium name="The Broad Institute Genome Sequencing Center for Infectious Disease"/>
            <person name="Wu L."/>
            <person name="Ma J."/>
        </authorList>
    </citation>
    <scope>NUCLEOTIDE SEQUENCE [LARGE SCALE GENOMIC DNA]</scope>
    <source>
        <strain evidence="2">CCUG 67170</strain>
    </source>
</reference>
<protein>
    <submittedName>
        <fullName evidence="1">Uncharacterized protein</fullName>
    </submittedName>
</protein>
<organism evidence="1 2">
    <name type="scientific">Streptococcus caprae</name>
    <dbReference type="NCBI Taxonomy" id="1640501"/>
    <lineage>
        <taxon>Bacteria</taxon>
        <taxon>Bacillati</taxon>
        <taxon>Bacillota</taxon>
        <taxon>Bacilli</taxon>
        <taxon>Lactobacillales</taxon>
        <taxon>Streptococcaceae</taxon>
        <taxon>Streptococcus</taxon>
    </lineage>
</organism>
<dbReference type="Proteomes" id="UP001595807">
    <property type="component" value="Unassembled WGS sequence"/>
</dbReference>
<evidence type="ECO:0000313" key="2">
    <source>
        <dbReference type="Proteomes" id="UP001595807"/>
    </source>
</evidence>
<keyword evidence="2" id="KW-1185">Reference proteome</keyword>